<evidence type="ECO:0000256" key="1">
    <source>
        <dbReference type="SAM" id="SignalP"/>
    </source>
</evidence>
<dbReference type="InterPro" id="IPR039426">
    <property type="entry name" value="TonB-dep_rcpt-like"/>
</dbReference>
<gene>
    <name evidence="3" type="ORF">A8C56_16840</name>
</gene>
<protein>
    <recommendedName>
        <fullName evidence="2">TonB-dependent transporter Oar-like beta-barrel domain-containing protein</fullName>
    </recommendedName>
</protein>
<reference evidence="3 4" key="1">
    <citation type="submission" date="2016-05" db="EMBL/GenBank/DDBJ databases">
        <title>Niabella ginsenosidivorans BS26 whole genome sequencing.</title>
        <authorList>
            <person name="Im W.T."/>
            <person name="Siddiqi M.Z."/>
        </authorList>
    </citation>
    <scope>NUCLEOTIDE SEQUENCE [LARGE SCALE GENOMIC DNA]</scope>
    <source>
        <strain evidence="3 4">BS26</strain>
    </source>
</reference>
<dbReference type="EMBL" id="CP015772">
    <property type="protein sequence ID" value="ANH82413.1"/>
    <property type="molecule type" value="Genomic_DNA"/>
</dbReference>
<dbReference type="GO" id="GO:0015344">
    <property type="term" value="F:siderophore uptake transmembrane transporter activity"/>
    <property type="evidence" value="ECO:0007669"/>
    <property type="project" value="TreeGrafter"/>
</dbReference>
<dbReference type="Pfam" id="PF25183">
    <property type="entry name" value="OMP_b-brl_4"/>
    <property type="match status" value="1"/>
</dbReference>
<name>A0A1A9I4D3_9BACT</name>
<dbReference type="OrthoDB" id="9768147at2"/>
<dbReference type="SUPFAM" id="SSF56935">
    <property type="entry name" value="Porins"/>
    <property type="match status" value="1"/>
</dbReference>
<dbReference type="Pfam" id="PF13620">
    <property type="entry name" value="CarboxypepD_reg"/>
    <property type="match status" value="1"/>
</dbReference>
<feature type="signal peptide" evidence="1">
    <location>
        <begin position="1"/>
        <end position="20"/>
    </location>
</feature>
<sequence>MNKHCFQYLFLLLLLSFISANDLIAQNSGSSISGFVFNDSNQVLPAATIMVKNTNTGFTTNTAANNNGYFNLSDLPVGTYDIIVSQVGYQPTTILKNVLNLGDHLVLRRVVLSEKVSELSNVTVVSSSFNNSIDRLGTATAISSRTMQKLPLASRNYTELTSLSPLASGSSLAGAKAGGTGYMLDGVSNRRATFGGVTDAAFSISSETIREFEVSTNDYDVTNGRGSGGVVKAITKSGTNTFSGSVWGYYGANALAAKKDIYGHTLNSKYKMDQFGALFSGPVIKDKLHFLVAYDQYTNTIPFSAYDFNTAGATQEQAEKNLKITRENMEKIVSIMQQQFGFPVGQEYGTINIKQTTRNVFAKFDYNINARNLLTLKYNYLHFVDPNKLKSNGLLSTQYTGIEEDHAAMLSLRTEVSSTSYNDLKLNYSTYRKFLHFLYNRVPEGFVTVGSTFSDGSTDTRTVAFGNQNWVPETDASNVIQLVDNYYFKKGNVDFVIGTDNNINHITDQLTHDQQGQFYYASIDSMQKNLPYEFNRKIPLNGNNPPVSVPLFEFGLYVQMQTNLRPNLNFSAGIRWDGTLIGNKPAYNEQLDKDLGVRTDVRPFDAKNVQPRINLIWDIHNNGRDIFKFGAGLFASEFTTQPLTFAHIDNGVNYRQVDIRQNVPVPDWAAYQSDFDLVPGVDYYNSLPSSGKQPATVLVLDKNLKNPLTFKTNISFYHYFNDWLRAGINGYFNNTWDNFYLYDLNLKSQPEFVTNEGREVYVPAGTLTNTSSTSFIPILQNSRKSANFNQVRYFTNASWASKYLGFMIEAAARIGKDGSFSLSYARGKATGTPPYDNGDPRNANFSVGPSYWNYGEYGKNWYSDGDQPNKLVALFLSPTFYGFSISSSFQLFQNARYTVNINKDIIGEGNDGTSLAYIYDPNDPATPDAIKKDMNSLLEKTSPEFRKFLEHNFGKFAAYNGGLQPWRSIWNMSIAKEFKIAQTHKIALRADIFNVLNLLNHEWGGYSQIVNTTLYNVTGFDQQTQSYIYSVNQNAGTKTKTASPYYSVQFGIKYSF</sequence>
<dbReference type="STRING" id="1176587.A8C56_16840"/>
<evidence type="ECO:0000259" key="2">
    <source>
        <dbReference type="Pfam" id="PF25183"/>
    </source>
</evidence>
<proteinExistence type="predicted"/>
<feature type="chain" id="PRO_5008389840" description="TonB-dependent transporter Oar-like beta-barrel domain-containing protein" evidence="1">
    <location>
        <begin position="21"/>
        <end position="1056"/>
    </location>
</feature>
<feature type="domain" description="TonB-dependent transporter Oar-like beta-barrel" evidence="2">
    <location>
        <begin position="234"/>
        <end position="1001"/>
    </location>
</feature>
<dbReference type="PANTHER" id="PTHR30069">
    <property type="entry name" value="TONB-DEPENDENT OUTER MEMBRANE RECEPTOR"/>
    <property type="match status" value="1"/>
</dbReference>
<dbReference type="Proteomes" id="UP000077667">
    <property type="component" value="Chromosome"/>
</dbReference>
<dbReference type="GO" id="GO:0044718">
    <property type="term" value="P:siderophore transmembrane transport"/>
    <property type="evidence" value="ECO:0007669"/>
    <property type="project" value="TreeGrafter"/>
</dbReference>
<keyword evidence="4" id="KW-1185">Reference proteome</keyword>
<dbReference type="InterPro" id="IPR008969">
    <property type="entry name" value="CarboxyPept-like_regulatory"/>
</dbReference>
<dbReference type="GO" id="GO:0009279">
    <property type="term" value="C:cell outer membrane"/>
    <property type="evidence" value="ECO:0007669"/>
    <property type="project" value="TreeGrafter"/>
</dbReference>
<dbReference type="KEGG" id="nia:A8C56_16840"/>
<dbReference type="InterPro" id="IPR057601">
    <property type="entry name" value="Oar-like_b-barrel"/>
</dbReference>
<dbReference type="Gene3D" id="2.60.40.1120">
    <property type="entry name" value="Carboxypeptidase-like, regulatory domain"/>
    <property type="match status" value="1"/>
</dbReference>
<evidence type="ECO:0000313" key="4">
    <source>
        <dbReference type="Proteomes" id="UP000077667"/>
    </source>
</evidence>
<evidence type="ECO:0000313" key="3">
    <source>
        <dbReference type="EMBL" id="ANH82413.1"/>
    </source>
</evidence>
<dbReference type="AlphaFoldDB" id="A0A1A9I4D3"/>
<dbReference type="SUPFAM" id="SSF49464">
    <property type="entry name" value="Carboxypeptidase regulatory domain-like"/>
    <property type="match status" value="1"/>
</dbReference>
<keyword evidence="1" id="KW-0732">Signal</keyword>
<accession>A0A1A9I4D3</accession>
<organism evidence="3 4">
    <name type="scientific">Niabella ginsenosidivorans</name>
    <dbReference type="NCBI Taxonomy" id="1176587"/>
    <lineage>
        <taxon>Bacteria</taxon>
        <taxon>Pseudomonadati</taxon>
        <taxon>Bacteroidota</taxon>
        <taxon>Chitinophagia</taxon>
        <taxon>Chitinophagales</taxon>
        <taxon>Chitinophagaceae</taxon>
        <taxon>Niabella</taxon>
    </lineage>
</organism>
<dbReference type="RefSeq" id="WP_067758574.1">
    <property type="nucleotide sequence ID" value="NZ_CP015772.1"/>
</dbReference>
<dbReference type="PANTHER" id="PTHR30069:SF46">
    <property type="entry name" value="OAR PROTEIN"/>
    <property type="match status" value="1"/>
</dbReference>